<reference evidence="1" key="1">
    <citation type="journal article" date="2021" name="Proc. Natl. Acad. Sci. U.S.A.">
        <title>A Catalog of Tens of Thousands of Viruses from Human Metagenomes Reveals Hidden Associations with Chronic Diseases.</title>
        <authorList>
            <person name="Tisza M.J."/>
            <person name="Buck C.B."/>
        </authorList>
    </citation>
    <scope>NUCLEOTIDE SEQUENCE</scope>
    <source>
        <strain evidence="1">CtRuT6</strain>
    </source>
</reference>
<organism evidence="1">
    <name type="scientific">Siphoviridae sp. ctRuT6</name>
    <dbReference type="NCBI Taxonomy" id="2826339"/>
    <lineage>
        <taxon>Viruses</taxon>
        <taxon>Duplodnaviria</taxon>
        <taxon>Heunggongvirae</taxon>
        <taxon>Uroviricota</taxon>
        <taxon>Caudoviricetes</taxon>
    </lineage>
</organism>
<evidence type="ECO:0000313" key="1">
    <source>
        <dbReference type="EMBL" id="DAD88870.1"/>
    </source>
</evidence>
<dbReference type="EMBL" id="BK015049">
    <property type="protein sequence ID" value="DAD88870.1"/>
    <property type="molecule type" value="Genomic_DNA"/>
</dbReference>
<proteinExistence type="predicted"/>
<accession>A0A8S5N2N8</accession>
<sequence length="107" mass="12882">MKYEIIGDTSIIIDLHNGYSILAMSRWNKEERLYNTTLYIKKNDIDRFDLIDSALSVETDNKKELCMKVLKYVENTDFTYYVNRTKYELECFERGNALYERERLNVE</sequence>
<protein>
    <submittedName>
        <fullName evidence="1">Uncharacterized protein</fullName>
    </submittedName>
</protein>
<name>A0A8S5N2N8_9CAUD</name>